<evidence type="ECO:0000313" key="3">
    <source>
        <dbReference type="Proteomes" id="UP001596380"/>
    </source>
</evidence>
<proteinExistence type="predicted"/>
<feature type="region of interest" description="Disordered" evidence="1">
    <location>
        <begin position="68"/>
        <end position="114"/>
    </location>
</feature>
<dbReference type="InterPro" id="IPR007804">
    <property type="entry name" value="GvpG"/>
</dbReference>
<reference evidence="3" key="1">
    <citation type="journal article" date="2019" name="Int. J. Syst. Evol. Microbiol.">
        <title>The Global Catalogue of Microorganisms (GCM) 10K type strain sequencing project: providing services to taxonomists for standard genome sequencing and annotation.</title>
        <authorList>
            <consortium name="The Broad Institute Genomics Platform"/>
            <consortium name="The Broad Institute Genome Sequencing Center for Infectious Disease"/>
            <person name="Wu L."/>
            <person name="Ma J."/>
        </authorList>
    </citation>
    <scope>NUCLEOTIDE SEQUENCE [LARGE SCALE GENOMIC DNA]</scope>
    <source>
        <strain evidence="3">JCM 3369</strain>
    </source>
</reference>
<comment type="caution">
    <text evidence="2">The sequence shown here is derived from an EMBL/GenBank/DDBJ whole genome shotgun (WGS) entry which is preliminary data.</text>
</comment>
<protein>
    <submittedName>
        <fullName evidence="2">Gas vesicle protein GvpG</fullName>
    </submittedName>
</protein>
<organism evidence="2 3">
    <name type="scientific">Actinomadura yumaensis</name>
    <dbReference type="NCBI Taxonomy" id="111807"/>
    <lineage>
        <taxon>Bacteria</taxon>
        <taxon>Bacillati</taxon>
        <taxon>Actinomycetota</taxon>
        <taxon>Actinomycetes</taxon>
        <taxon>Streptosporangiales</taxon>
        <taxon>Thermomonosporaceae</taxon>
        <taxon>Actinomadura</taxon>
    </lineage>
</organism>
<dbReference type="Pfam" id="PF05120">
    <property type="entry name" value="GvpG"/>
    <property type="match status" value="1"/>
</dbReference>
<accession>A0ABW2D3Y4</accession>
<feature type="compositionally biased region" description="Low complexity" evidence="1">
    <location>
        <begin position="88"/>
        <end position="114"/>
    </location>
</feature>
<gene>
    <name evidence="2" type="ORF">ACFQKB_47205</name>
</gene>
<evidence type="ECO:0000256" key="1">
    <source>
        <dbReference type="SAM" id="MobiDB-lite"/>
    </source>
</evidence>
<dbReference type="Proteomes" id="UP001596380">
    <property type="component" value="Unassembled WGS sequence"/>
</dbReference>
<sequence length="114" mass="11525">MFTGLVTLPLAPVRGVVWLAEVLKEQAEAQLYDPGRIAAEMQGIADAVASGEMSEEEAAEREEDLIRRLNEGRALAQEQAPAPPPDAPVASAEAGAASAPAGDAAAPAPAAPAG</sequence>
<dbReference type="EMBL" id="JBHSXS010000094">
    <property type="protein sequence ID" value="MFC6887423.1"/>
    <property type="molecule type" value="Genomic_DNA"/>
</dbReference>
<evidence type="ECO:0000313" key="2">
    <source>
        <dbReference type="EMBL" id="MFC6887423.1"/>
    </source>
</evidence>
<feature type="non-terminal residue" evidence="2">
    <location>
        <position position="114"/>
    </location>
</feature>
<dbReference type="RefSeq" id="WP_378064244.1">
    <property type="nucleotide sequence ID" value="NZ_JBHSXS010000094.1"/>
</dbReference>
<name>A0ABW2D3Y4_9ACTN</name>
<keyword evidence="3" id="KW-1185">Reference proteome</keyword>